<keyword evidence="3" id="KW-1185">Reference proteome</keyword>
<evidence type="ECO:0000313" key="2">
    <source>
        <dbReference type="EMBL" id="GAB59586.1"/>
    </source>
</evidence>
<keyword evidence="1" id="KW-1133">Transmembrane helix</keyword>
<feature type="transmembrane region" description="Helical" evidence="1">
    <location>
        <begin position="12"/>
        <end position="27"/>
    </location>
</feature>
<dbReference type="Proteomes" id="UP000004374">
    <property type="component" value="Unassembled WGS sequence"/>
</dbReference>
<protein>
    <submittedName>
        <fullName evidence="2">Uncharacterized protein</fullName>
    </submittedName>
</protein>
<dbReference type="RefSeq" id="WP_008222324.1">
    <property type="nucleotide sequence ID" value="NZ_BAFK01000015.1"/>
</dbReference>
<dbReference type="AlphaFoldDB" id="I1DZV8"/>
<dbReference type="OrthoDB" id="5769783at2"/>
<comment type="caution">
    <text evidence="2">The sequence shown here is derived from an EMBL/GenBank/DDBJ whole genome shotgun (WGS) entry which is preliminary data.</text>
</comment>
<accession>I1DZV8</accession>
<evidence type="ECO:0000256" key="1">
    <source>
        <dbReference type="SAM" id="Phobius"/>
    </source>
</evidence>
<keyword evidence="1" id="KW-0472">Membrane</keyword>
<evidence type="ECO:0000313" key="3">
    <source>
        <dbReference type="Proteomes" id="UP000004374"/>
    </source>
</evidence>
<keyword evidence="1" id="KW-0812">Transmembrane</keyword>
<dbReference type="EMBL" id="BAFK01000015">
    <property type="protein sequence ID" value="GAB59586.1"/>
    <property type="molecule type" value="Genomic_DNA"/>
</dbReference>
<organism evidence="2 3">
    <name type="scientific">Rheinheimera nanhaiensis E407-8</name>
    <dbReference type="NCBI Taxonomy" id="562729"/>
    <lineage>
        <taxon>Bacteria</taxon>
        <taxon>Pseudomonadati</taxon>
        <taxon>Pseudomonadota</taxon>
        <taxon>Gammaproteobacteria</taxon>
        <taxon>Chromatiales</taxon>
        <taxon>Chromatiaceae</taxon>
        <taxon>Rheinheimera</taxon>
    </lineage>
</organism>
<gene>
    <name evidence="2" type="ORF">RNAN_2592</name>
</gene>
<sequence length="141" mass="16286">MLWQLIKTSNTAKVVLLVIIAALVWWFNWYAAVGLLVLLFADIAVMFGFTPRHNGDYVYSKDILSLFSLQGDKLRVGMEQGDISAIEQIKLFEQDQFGYIDFSLNAELQVRYKFPLQQYQPLLQWLQQQMPETNITAGFNS</sequence>
<reference evidence="2 3" key="1">
    <citation type="journal article" date="2012" name="J. Bacteriol.">
        <title>Genome Sequence of the Protease-Producing Bacterium Rheinheimera nanhaiensis E407-8T, Isolated from Deep-Sea Sediment of the South China Sea.</title>
        <authorList>
            <person name="Zhang X.-Y."/>
            <person name="Zhang Y.-J."/>
            <person name="Qin Q.-L."/>
            <person name="Xie B.-B."/>
            <person name="Chen X.-L."/>
            <person name="Zhou B.-C."/>
            <person name="Zhang Y.-Z."/>
        </authorList>
    </citation>
    <scope>NUCLEOTIDE SEQUENCE [LARGE SCALE GENOMIC DNA]</scope>
    <source>
        <strain evidence="2 3">E407-8</strain>
    </source>
</reference>
<name>I1DZV8_9GAMM</name>
<proteinExistence type="predicted"/>